<dbReference type="Proteomes" id="UP000224460">
    <property type="component" value="Unassembled WGS sequence"/>
</dbReference>
<evidence type="ECO:0000313" key="2">
    <source>
        <dbReference type="Proteomes" id="UP000224460"/>
    </source>
</evidence>
<accession>A0AC61D8A4</accession>
<keyword evidence="2" id="KW-1185">Reference proteome</keyword>
<reference evidence="1" key="1">
    <citation type="submission" date="2017-10" db="EMBL/GenBank/DDBJ databases">
        <title>Genome sequence of cellulolytic Lachnospiraceae bacterium XHS1971 isolated from hotspring sediment.</title>
        <authorList>
            <person name="Vasudevan G."/>
            <person name="Joshi A.J."/>
            <person name="Hivarkar S."/>
            <person name="Lanjekar V.B."/>
            <person name="Dhakephalkar P.K."/>
            <person name="Dagar S."/>
        </authorList>
    </citation>
    <scope>NUCLEOTIDE SEQUENCE</scope>
    <source>
        <strain evidence="1">XHS1971</strain>
    </source>
</reference>
<dbReference type="EMBL" id="PEDL01000020">
    <property type="protein sequence ID" value="PHV69684.1"/>
    <property type="molecule type" value="Genomic_DNA"/>
</dbReference>
<proteinExistence type="predicted"/>
<gene>
    <name evidence="1" type="ORF">CS063_14400</name>
</gene>
<comment type="caution">
    <text evidence="1">The sequence shown here is derived from an EMBL/GenBank/DDBJ whole genome shotgun (WGS) entry which is preliminary data.</text>
</comment>
<protein>
    <submittedName>
        <fullName evidence="1">Uncharacterized protein</fullName>
    </submittedName>
</protein>
<evidence type="ECO:0000313" key="1">
    <source>
        <dbReference type="EMBL" id="PHV69684.1"/>
    </source>
</evidence>
<organism evidence="1 2">
    <name type="scientific">Sporanaerobium hydrogeniformans</name>
    <dbReference type="NCBI Taxonomy" id="3072179"/>
    <lineage>
        <taxon>Bacteria</taxon>
        <taxon>Bacillati</taxon>
        <taxon>Bacillota</taxon>
        <taxon>Clostridia</taxon>
        <taxon>Lachnospirales</taxon>
        <taxon>Lachnospiraceae</taxon>
        <taxon>Sporanaerobium</taxon>
    </lineage>
</organism>
<name>A0AC61D8A4_9FIRM</name>
<sequence>MFNSVYFLIILVFSCLICLFFVIFNLYYNERYLSCICGSNMCVVLSILFLLLYKATNENWLLKGLTAIIFDLGIFLCFSSLILIMKIKLKVYILWGILSLLILDFWGFDFYLPVSVFMHKILFMLLCVFVTFKFFYFKKRSLLASLLLINNIIFAVIQWVFAWLFYFKEPVHFFWDNIVYIIQNFIISMILVCIAIQESRAYYTQKVGELQDEIVLGQKQLKESYEKNQLKSTFFTDLSHELKTPINVIYSNIQLFEKCILQDSNGVMEADKYLKSMQKNCYRLIKLVNNIIDVNKIESGYMTVEAKNYNIIPFVEDMVMSINAFAMQKQINILFDTEIEELIIACDMDKIEKIIFNLLSNAIKYTPNGGEILVYISYDMDYLYITVQDTGEGIPEALHEVIFNRFTQNWGELHQKYNSSGIGLELVKSLVGLHKGNIWIDKSYKEGCKITFSLPITSIDNMEPILTKNTAYSEYNLEFM</sequence>